<name>A0A090G6V7_MESPL</name>
<organism evidence="1 2">
    <name type="scientific">Mesorhizobium plurifarium</name>
    <dbReference type="NCBI Taxonomy" id="69974"/>
    <lineage>
        <taxon>Bacteria</taxon>
        <taxon>Pseudomonadati</taxon>
        <taxon>Pseudomonadota</taxon>
        <taxon>Alphaproteobacteria</taxon>
        <taxon>Hyphomicrobiales</taxon>
        <taxon>Phyllobacteriaceae</taxon>
        <taxon>Mesorhizobium</taxon>
    </lineage>
</organism>
<reference evidence="1 2" key="1">
    <citation type="submission" date="2014-08" db="EMBL/GenBank/DDBJ databases">
        <authorList>
            <person name="Moulin Lionel"/>
        </authorList>
    </citation>
    <scope>NUCLEOTIDE SEQUENCE [LARGE SCALE GENOMIC DNA]</scope>
</reference>
<proteinExistence type="predicted"/>
<protein>
    <submittedName>
        <fullName evidence="1">Uncharacterized protein</fullName>
    </submittedName>
</protein>
<evidence type="ECO:0000313" key="1">
    <source>
        <dbReference type="EMBL" id="CDX57920.1"/>
    </source>
</evidence>
<sequence length="159" mass="18324">MEEEIASFMLKASKFEFFVVNRNIELALTKSVRTFTVISGINWTKLAQRVEAKFPFKSFDFSKSGFEIFAQTAPQYLVVKEKNRIDWDSDNEPIDSWDRLLSRGYAQLRNNVAHGNKKQKAAPFTYERTAQFLPAGLALMDFIATEVFSESDWDTPIFS</sequence>
<gene>
    <name evidence="1" type="ORF">MPL3365_290005</name>
</gene>
<dbReference type="Proteomes" id="UP000046122">
    <property type="component" value="Unassembled WGS sequence"/>
</dbReference>
<dbReference type="AlphaFoldDB" id="A0A090G6V7"/>
<evidence type="ECO:0000313" key="2">
    <source>
        <dbReference type="Proteomes" id="UP000046122"/>
    </source>
</evidence>
<dbReference type="EMBL" id="CCNE01000022">
    <property type="protein sequence ID" value="CDX57920.1"/>
    <property type="molecule type" value="Genomic_DNA"/>
</dbReference>
<accession>A0A090G6V7</accession>